<organism evidence="1 2">
    <name type="scientific">Vigna mungo</name>
    <name type="common">Black gram</name>
    <name type="synonym">Phaseolus mungo</name>
    <dbReference type="NCBI Taxonomy" id="3915"/>
    <lineage>
        <taxon>Eukaryota</taxon>
        <taxon>Viridiplantae</taxon>
        <taxon>Streptophyta</taxon>
        <taxon>Embryophyta</taxon>
        <taxon>Tracheophyta</taxon>
        <taxon>Spermatophyta</taxon>
        <taxon>Magnoliopsida</taxon>
        <taxon>eudicotyledons</taxon>
        <taxon>Gunneridae</taxon>
        <taxon>Pentapetalae</taxon>
        <taxon>rosids</taxon>
        <taxon>fabids</taxon>
        <taxon>Fabales</taxon>
        <taxon>Fabaceae</taxon>
        <taxon>Papilionoideae</taxon>
        <taxon>50 kb inversion clade</taxon>
        <taxon>NPAAA clade</taxon>
        <taxon>indigoferoid/millettioid clade</taxon>
        <taxon>Phaseoleae</taxon>
        <taxon>Vigna</taxon>
    </lineage>
</organism>
<dbReference type="AlphaFoldDB" id="A0AAQ3RF51"/>
<evidence type="ECO:0000313" key="2">
    <source>
        <dbReference type="Proteomes" id="UP001374535"/>
    </source>
</evidence>
<dbReference type="Proteomes" id="UP001374535">
    <property type="component" value="Chromosome 11"/>
</dbReference>
<reference evidence="1 2" key="1">
    <citation type="journal article" date="2023" name="Life. Sci Alliance">
        <title>Evolutionary insights into 3D genome organization and epigenetic landscape of Vigna mungo.</title>
        <authorList>
            <person name="Junaid A."/>
            <person name="Singh B."/>
            <person name="Bhatia S."/>
        </authorList>
    </citation>
    <scope>NUCLEOTIDE SEQUENCE [LARGE SCALE GENOMIC DNA]</scope>
    <source>
        <strain evidence="1">Urdbean</strain>
    </source>
</reference>
<accession>A0AAQ3RF51</accession>
<gene>
    <name evidence="1" type="ORF">V8G54_035946</name>
</gene>
<sequence>MGEILGMVAAVIGISLFIHSLSSYHYWVFLAGNVASVSLYAAPTYVHSTTRTCFHHPHFVIMKHCLFSSLVQGYLQKGHKEEKHRRFFMHSLELSPFHLLGLASRKQQVGKFSFAHS</sequence>
<evidence type="ECO:0000313" key="1">
    <source>
        <dbReference type="EMBL" id="WVY90432.1"/>
    </source>
</evidence>
<keyword evidence="2" id="KW-1185">Reference proteome</keyword>
<protein>
    <submittedName>
        <fullName evidence="1">Uncharacterized protein</fullName>
    </submittedName>
</protein>
<name>A0AAQ3RF51_VIGMU</name>
<dbReference type="EMBL" id="CP144690">
    <property type="protein sequence ID" value="WVY90432.1"/>
    <property type="molecule type" value="Genomic_DNA"/>
</dbReference>
<proteinExistence type="predicted"/>